<dbReference type="HAMAP" id="MF_01363">
    <property type="entry name" value="Ribosomal_bL21"/>
    <property type="match status" value="1"/>
</dbReference>
<proteinExistence type="inferred from homology"/>
<dbReference type="InterPro" id="IPR001787">
    <property type="entry name" value="Ribosomal_bL21"/>
</dbReference>
<evidence type="ECO:0000313" key="6">
    <source>
        <dbReference type="EMBL" id="ORZ40989.1"/>
    </source>
</evidence>
<dbReference type="Proteomes" id="UP000193411">
    <property type="component" value="Unassembled WGS sequence"/>
</dbReference>
<feature type="compositionally biased region" description="Low complexity" evidence="5">
    <location>
        <begin position="7"/>
        <end position="21"/>
    </location>
</feature>
<evidence type="ECO:0000313" key="7">
    <source>
        <dbReference type="Proteomes" id="UP000193411"/>
    </source>
</evidence>
<dbReference type="SUPFAM" id="SSF141091">
    <property type="entry name" value="L21p-like"/>
    <property type="match status" value="1"/>
</dbReference>
<dbReference type="InterPro" id="IPR036164">
    <property type="entry name" value="bL21-like_sf"/>
</dbReference>
<feature type="region of interest" description="Disordered" evidence="5">
    <location>
        <begin position="1"/>
        <end position="37"/>
    </location>
</feature>
<sequence>MYAAAVDAASSSPTTPDSASTPPSPTNPNVGATSTPSPASAYLHRLATSGGPYYALLELKGRPFHLTKGDLLTVPRLKDVPLGAELALDKVREIGSKEISLRGAPYVSPNVAQVKAVVVEHWLSAKRTTVKEKRRKGYKRTYGHRMHLTSLRVTEVAVNEA</sequence>
<dbReference type="InterPro" id="IPR028909">
    <property type="entry name" value="bL21-like"/>
</dbReference>
<evidence type="ECO:0000256" key="2">
    <source>
        <dbReference type="ARBA" id="ARBA00022980"/>
    </source>
</evidence>
<comment type="similarity">
    <text evidence="1">Belongs to the bacterial ribosomal protein bL21 family.</text>
</comment>
<dbReference type="AlphaFoldDB" id="A0A1Y2I2N2"/>
<keyword evidence="3" id="KW-0687">Ribonucleoprotein</keyword>
<dbReference type="GO" id="GO:0006412">
    <property type="term" value="P:translation"/>
    <property type="evidence" value="ECO:0007669"/>
    <property type="project" value="InterPro"/>
</dbReference>
<reference evidence="6 7" key="1">
    <citation type="submission" date="2016-07" db="EMBL/GenBank/DDBJ databases">
        <title>Pervasive Adenine N6-methylation of Active Genes in Fungi.</title>
        <authorList>
            <consortium name="DOE Joint Genome Institute"/>
            <person name="Mondo S.J."/>
            <person name="Dannebaum R.O."/>
            <person name="Kuo R.C."/>
            <person name="Labutti K."/>
            <person name="Haridas S."/>
            <person name="Kuo A."/>
            <person name="Salamov A."/>
            <person name="Ahrendt S.R."/>
            <person name="Lipzen A."/>
            <person name="Sullivan W."/>
            <person name="Andreopoulos W.B."/>
            <person name="Clum A."/>
            <person name="Lindquist E."/>
            <person name="Daum C."/>
            <person name="Ramamoorthy G.K."/>
            <person name="Gryganskyi A."/>
            <person name="Culley D."/>
            <person name="Magnuson J.K."/>
            <person name="James T.Y."/>
            <person name="O'Malley M.A."/>
            <person name="Stajich J.E."/>
            <person name="Spatafora J.W."/>
            <person name="Visel A."/>
            <person name="Grigoriev I.V."/>
        </authorList>
    </citation>
    <scope>NUCLEOTIDE SEQUENCE [LARGE SCALE GENOMIC DNA]</scope>
    <source>
        <strain evidence="6 7">PL171</strain>
    </source>
</reference>
<dbReference type="PANTHER" id="PTHR21349:SF0">
    <property type="entry name" value="LARGE RIBOSOMAL SUBUNIT PROTEIN BL21M"/>
    <property type="match status" value="1"/>
</dbReference>
<protein>
    <recommendedName>
        <fullName evidence="4">Large ribosomal subunit protein bL21m</fullName>
    </recommendedName>
</protein>
<keyword evidence="2 6" id="KW-0689">Ribosomal protein</keyword>
<dbReference type="STRING" id="765915.A0A1Y2I2N2"/>
<gene>
    <name evidence="6" type="ORF">BCR44DRAFT_1509328</name>
</gene>
<organism evidence="6 7">
    <name type="scientific">Catenaria anguillulae PL171</name>
    <dbReference type="NCBI Taxonomy" id="765915"/>
    <lineage>
        <taxon>Eukaryota</taxon>
        <taxon>Fungi</taxon>
        <taxon>Fungi incertae sedis</taxon>
        <taxon>Blastocladiomycota</taxon>
        <taxon>Blastocladiomycetes</taxon>
        <taxon>Blastocladiales</taxon>
        <taxon>Catenariaceae</taxon>
        <taxon>Catenaria</taxon>
    </lineage>
</organism>
<evidence type="ECO:0000256" key="1">
    <source>
        <dbReference type="ARBA" id="ARBA00008563"/>
    </source>
</evidence>
<dbReference type="PANTHER" id="PTHR21349">
    <property type="entry name" value="50S RIBOSOMAL PROTEIN L21"/>
    <property type="match status" value="1"/>
</dbReference>
<dbReference type="EMBL" id="MCFL01000002">
    <property type="protein sequence ID" value="ORZ40989.1"/>
    <property type="molecule type" value="Genomic_DNA"/>
</dbReference>
<dbReference type="OrthoDB" id="5994at2759"/>
<name>A0A1Y2I2N2_9FUNG</name>
<dbReference type="Pfam" id="PF00829">
    <property type="entry name" value="Ribosomal_L21p"/>
    <property type="match status" value="1"/>
</dbReference>
<dbReference type="GO" id="GO:0005762">
    <property type="term" value="C:mitochondrial large ribosomal subunit"/>
    <property type="evidence" value="ECO:0007669"/>
    <property type="project" value="TreeGrafter"/>
</dbReference>
<dbReference type="GO" id="GO:0003735">
    <property type="term" value="F:structural constituent of ribosome"/>
    <property type="evidence" value="ECO:0007669"/>
    <property type="project" value="InterPro"/>
</dbReference>
<comment type="caution">
    <text evidence="6">The sequence shown here is derived from an EMBL/GenBank/DDBJ whole genome shotgun (WGS) entry which is preliminary data.</text>
</comment>
<evidence type="ECO:0000256" key="4">
    <source>
        <dbReference type="ARBA" id="ARBA00044129"/>
    </source>
</evidence>
<keyword evidence="7" id="KW-1185">Reference proteome</keyword>
<dbReference type="NCBIfam" id="TIGR00061">
    <property type="entry name" value="L21"/>
    <property type="match status" value="1"/>
</dbReference>
<evidence type="ECO:0000256" key="5">
    <source>
        <dbReference type="SAM" id="MobiDB-lite"/>
    </source>
</evidence>
<evidence type="ECO:0000256" key="3">
    <source>
        <dbReference type="ARBA" id="ARBA00023274"/>
    </source>
</evidence>
<accession>A0A1Y2I2N2</accession>
<dbReference type="GO" id="GO:0003723">
    <property type="term" value="F:RNA binding"/>
    <property type="evidence" value="ECO:0007669"/>
    <property type="project" value="InterPro"/>
</dbReference>